<dbReference type="Pfam" id="PF08031">
    <property type="entry name" value="BBE"/>
    <property type="match status" value="1"/>
</dbReference>
<evidence type="ECO:0000256" key="3">
    <source>
        <dbReference type="ARBA" id="ARBA00022630"/>
    </source>
</evidence>
<comment type="similarity">
    <text evidence="2">Belongs to the oxygen-dependent FAD-linked oxidoreductase family.</text>
</comment>
<feature type="signal peptide" evidence="6">
    <location>
        <begin position="1"/>
        <end position="23"/>
    </location>
</feature>
<dbReference type="RefSeq" id="XP_003835154.1">
    <property type="nucleotide sequence ID" value="XM_003835106.1"/>
</dbReference>
<dbReference type="GO" id="GO:0016491">
    <property type="term" value="F:oxidoreductase activity"/>
    <property type="evidence" value="ECO:0007669"/>
    <property type="project" value="UniProtKB-KW"/>
</dbReference>
<dbReference type="InterPro" id="IPR050416">
    <property type="entry name" value="FAD-linked_Oxidoreductase"/>
</dbReference>
<organism evidence="9">
    <name type="scientific">Leptosphaeria maculans (strain JN3 / isolate v23.1.3 / race Av1-4-5-6-7-8)</name>
    <name type="common">Blackleg fungus</name>
    <name type="synonym">Phoma lingam</name>
    <dbReference type="NCBI Taxonomy" id="985895"/>
    <lineage>
        <taxon>Eukaryota</taxon>
        <taxon>Fungi</taxon>
        <taxon>Dikarya</taxon>
        <taxon>Ascomycota</taxon>
        <taxon>Pezizomycotina</taxon>
        <taxon>Dothideomycetes</taxon>
        <taxon>Pleosporomycetidae</taxon>
        <taxon>Pleosporales</taxon>
        <taxon>Pleosporineae</taxon>
        <taxon>Leptosphaeriaceae</taxon>
        <taxon>Plenodomus</taxon>
        <taxon>Plenodomus lingam/Leptosphaeria maculans species complex</taxon>
    </lineage>
</organism>
<keyword evidence="5" id="KW-0560">Oxidoreductase</keyword>
<keyword evidence="3" id="KW-0285">Flavoprotein</keyword>
<dbReference type="SUPFAM" id="SSF56176">
    <property type="entry name" value="FAD-binding/transporter-associated domain-like"/>
    <property type="match status" value="1"/>
</dbReference>
<gene>
    <name evidence="8" type="ORF">LEMA_P044950.1</name>
</gene>
<evidence type="ECO:0000256" key="5">
    <source>
        <dbReference type="ARBA" id="ARBA00023002"/>
    </source>
</evidence>
<dbReference type="VEuPathDB" id="FungiDB:LEMA_P044950.1"/>
<name>E5R458_LEPMJ</name>
<dbReference type="PANTHER" id="PTHR42973">
    <property type="entry name" value="BINDING OXIDOREDUCTASE, PUTATIVE (AFU_ORTHOLOGUE AFUA_1G17690)-RELATED"/>
    <property type="match status" value="1"/>
</dbReference>
<evidence type="ECO:0000313" key="8">
    <source>
        <dbReference type="EMBL" id="CBX91789.1"/>
    </source>
</evidence>
<dbReference type="InParanoid" id="E5R458"/>
<dbReference type="AlphaFoldDB" id="E5R458"/>
<dbReference type="GO" id="GO:0071949">
    <property type="term" value="F:FAD binding"/>
    <property type="evidence" value="ECO:0007669"/>
    <property type="project" value="InterPro"/>
</dbReference>
<accession>E5R458</accession>
<keyword evidence="6" id="KW-0732">Signal</keyword>
<evidence type="ECO:0000313" key="9">
    <source>
        <dbReference type="Proteomes" id="UP000002668"/>
    </source>
</evidence>
<feature type="domain" description="FAD-binding PCMH-type" evidence="7">
    <location>
        <begin position="60"/>
        <end position="231"/>
    </location>
</feature>
<dbReference type="Gene3D" id="3.40.462.20">
    <property type="match status" value="1"/>
</dbReference>
<dbReference type="EMBL" id="FP929083">
    <property type="protein sequence ID" value="CBX91789.1"/>
    <property type="molecule type" value="Genomic_DNA"/>
</dbReference>
<dbReference type="InterPro" id="IPR006094">
    <property type="entry name" value="Oxid_FAD_bind_N"/>
</dbReference>
<evidence type="ECO:0000256" key="1">
    <source>
        <dbReference type="ARBA" id="ARBA00001974"/>
    </source>
</evidence>
<evidence type="ECO:0000259" key="7">
    <source>
        <dbReference type="PROSITE" id="PS51387"/>
    </source>
</evidence>
<dbReference type="Gene3D" id="3.30.465.10">
    <property type="match status" value="1"/>
</dbReference>
<dbReference type="HOGENOM" id="CLU_018354_10_1_1"/>
<dbReference type="InterPro" id="IPR036318">
    <property type="entry name" value="FAD-bd_PCMH-like_sf"/>
</dbReference>
<dbReference type="eggNOG" id="ENOG502SJS3">
    <property type="taxonomic scope" value="Eukaryota"/>
</dbReference>
<dbReference type="GeneID" id="13284384"/>
<dbReference type="STRING" id="985895.E5R458"/>
<proteinExistence type="inferred from homology"/>
<reference evidence="9" key="1">
    <citation type="journal article" date="2011" name="Nat. Commun.">
        <title>Effector diversification within compartments of the Leptosphaeria maculans genome affected by Repeat-Induced Point mutations.</title>
        <authorList>
            <person name="Rouxel T."/>
            <person name="Grandaubert J."/>
            <person name="Hane J.K."/>
            <person name="Hoede C."/>
            <person name="van de Wouw A.P."/>
            <person name="Couloux A."/>
            <person name="Dominguez V."/>
            <person name="Anthouard V."/>
            <person name="Bally P."/>
            <person name="Bourras S."/>
            <person name="Cozijnsen A.J."/>
            <person name="Ciuffetti L.M."/>
            <person name="Degrave A."/>
            <person name="Dilmaghani A."/>
            <person name="Duret L."/>
            <person name="Fudal I."/>
            <person name="Goodwin S.B."/>
            <person name="Gout L."/>
            <person name="Glaser N."/>
            <person name="Linglin J."/>
            <person name="Kema G.H.J."/>
            <person name="Lapalu N."/>
            <person name="Lawrence C.B."/>
            <person name="May K."/>
            <person name="Meyer M."/>
            <person name="Ollivier B."/>
            <person name="Poulain J."/>
            <person name="Schoch C.L."/>
            <person name="Simon A."/>
            <person name="Spatafora J.W."/>
            <person name="Stachowiak A."/>
            <person name="Turgeon B.G."/>
            <person name="Tyler B.M."/>
            <person name="Vincent D."/>
            <person name="Weissenbach J."/>
            <person name="Amselem J."/>
            <person name="Quesneville H."/>
            <person name="Oliver R.P."/>
            <person name="Wincker P."/>
            <person name="Balesdent M.-H."/>
            <person name="Howlett B.J."/>
        </authorList>
    </citation>
    <scope>NUCLEOTIDE SEQUENCE [LARGE SCALE GENOMIC DNA]</scope>
    <source>
        <strain evidence="9">JN3 / isolate v23.1.3 / race Av1-4-5-6-7-8</strain>
    </source>
</reference>
<sequence length="501" mass="53852">MAPKFSKQPLLALLCLTSAFAWGQSDKGTAVHSCLVEKGVRAILSTDAGWANATNAFQQRIPRAPAAIAFPQNKDEVALALECARQASIKVSVTGRAHSFQGFGFGFAGNLVIDMDAFTDITFDESTKQLTCGGGVNIGPAAKFAYDKHHYHYPHVRGSHVGMAGSIFGGGFGTTSRLLGIPSQNLVSVEFMLANGTIVNATPGSDLLWAAQGAGPNFGVALSTTTKTFPVPYETPLNYTLSLGKIDDDRATAAAMAVQKWALDGLAPNELSLRFSLREADSTGFYYGDEASFDKALAPLVNSLNAIGINATVTKTIQRSFWDSEIAAAGPGMNDPQGGTLGGRASHVQSWVKTTDSPFTAEQLKLLISAIRAFNRTDMTRTGVMDLWAGDNNDVKDSEHAFAHGKNLWLVRVDGIGKDGVWPSDGIKYMHDLFKPFEAALKKAGLLRGFVNYVDSELSVKEWSSRLYGKNFAKLQQIKAAIDPSEMFSGFALAIPLPRRR</sequence>
<comment type="cofactor">
    <cofactor evidence="1">
        <name>FAD</name>
        <dbReference type="ChEBI" id="CHEBI:57692"/>
    </cofactor>
</comment>
<dbReference type="Pfam" id="PF01565">
    <property type="entry name" value="FAD_binding_4"/>
    <property type="match status" value="1"/>
</dbReference>
<keyword evidence="9" id="KW-1185">Reference proteome</keyword>
<dbReference type="InterPro" id="IPR016166">
    <property type="entry name" value="FAD-bd_PCMH"/>
</dbReference>
<evidence type="ECO:0000256" key="6">
    <source>
        <dbReference type="SAM" id="SignalP"/>
    </source>
</evidence>
<evidence type="ECO:0000256" key="4">
    <source>
        <dbReference type="ARBA" id="ARBA00022827"/>
    </source>
</evidence>
<dbReference type="PROSITE" id="PS51387">
    <property type="entry name" value="FAD_PCMH"/>
    <property type="match status" value="1"/>
</dbReference>
<feature type="chain" id="PRO_5003196764" evidence="6">
    <location>
        <begin position="24"/>
        <end position="501"/>
    </location>
</feature>
<evidence type="ECO:0000256" key="2">
    <source>
        <dbReference type="ARBA" id="ARBA00005466"/>
    </source>
</evidence>
<dbReference type="InterPro" id="IPR016169">
    <property type="entry name" value="FAD-bd_PCMH_sub2"/>
</dbReference>
<protein>
    <submittedName>
        <fullName evidence="8">Similar to FAD linked oxidase domain protein</fullName>
    </submittedName>
</protein>
<dbReference type="Proteomes" id="UP000002668">
    <property type="component" value="Genome"/>
</dbReference>
<keyword evidence="4" id="KW-0274">FAD</keyword>
<dbReference type="OrthoDB" id="407275at2759"/>
<dbReference type="PANTHER" id="PTHR42973:SF39">
    <property type="entry name" value="FAD-BINDING PCMH-TYPE DOMAIN-CONTAINING PROTEIN"/>
    <property type="match status" value="1"/>
</dbReference>
<dbReference type="InterPro" id="IPR012951">
    <property type="entry name" value="BBE"/>
</dbReference>